<dbReference type="InterPro" id="IPR027413">
    <property type="entry name" value="GROEL-like_equatorial_sf"/>
</dbReference>
<dbReference type="InterPro" id="IPR012717">
    <property type="entry name" value="Chap_CCT_delta"/>
</dbReference>
<evidence type="ECO:0000256" key="14">
    <source>
        <dbReference type="ARBA" id="ARBA00039949"/>
    </source>
</evidence>
<dbReference type="PROSITE" id="PS00750">
    <property type="entry name" value="TCP1_1"/>
    <property type="match status" value="1"/>
</dbReference>
<evidence type="ECO:0000256" key="11">
    <source>
        <dbReference type="ARBA" id="ARBA00023273"/>
    </source>
</evidence>
<feature type="region of interest" description="Disordered" evidence="15">
    <location>
        <begin position="1"/>
        <end position="32"/>
    </location>
</feature>
<reference evidence="16 17" key="1">
    <citation type="journal article" date="2022" name="Gigascience">
        <title>A chromosome-level genome assembly and annotation of the desert horned lizard, Phrynosoma platyrhinos, provides insight into chromosomal rearrangements among reptiles.</title>
        <authorList>
            <person name="Koochekian N."/>
            <person name="Ascanio A."/>
            <person name="Farleigh K."/>
            <person name="Card D.C."/>
            <person name="Schield D.R."/>
            <person name="Castoe T.A."/>
            <person name="Jezkova T."/>
        </authorList>
    </citation>
    <scope>NUCLEOTIDE SEQUENCE [LARGE SCALE GENOMIC DNA]</scope>
    <source>
        <strain evidence="16">NK-2021</strain>
    </source>
</reference>
<dbReference type="SUPFAM" id="SSF54849">
    <property type="entry name" value="GroEL-intermediate domain like"/>
    <property type="match status" value="1"/>
</dbReference>
<dbReference type="PANTHER" id="PTHR21501:SF3">
    <property type="entry name" value="PROTEIN FAM161A"/>
    <property type="match status" value="1"/>
</dbReference>
<keyword evidence="6" id="KW-0963">Cytoplasm</keyword>
<feature type="region of interest" description="Disordered" evidence="15">
    <location>
        <begin position="1057"/>
        <end position="1147"/>
    </location>
</feature>
<feature type="compositionally biased region" description="Acidic residues" evidence="15">
    <location>
        <begin position="1088"/>
        <end position="1137"/>
    </location>
</feature>
<keyword evidence="17" id="KW-1185">Reference proteome</keyword>
<comment type="subcellular location">
    <subcellularLocation>
        <location evidence="2">Cytoplasm</location>
        <location evidence="2">Cytoskeleton</location>
        <location evidence="2">Cilium basal body</location>
    </subcellularLocation>
    <subcellularLocation>
        <location evidence="1">Cytoplasm</location>
        <location evidence="1">Cytoskeleton</location>
        <location evidence="1">Microtubule organizing center</location>
        <location evidence="1">Centrosome</location>
        <location evidence="1">Centriole</location>
    </subcellularLocation>
</comment>
<organism evidence="16 17">
    <name type="scientific">Phrynosoma platyrhinos</name>
    <name type="common">Desert horned lizard</name>
    <dbReference type="NCBI Taxonomy" id="52577"/>
    <lineage>
        <taxon>Eukaryota</taxon>
        <taxon>Metazoa</taxon>
        <taxon>Chordata</taxon>
        <taxon>Craniata</taxon>
        <taxon>Vertebrata</taxon>
        <taxon>Euteleostomi</taxon>
        <taxon>Lepidosauria</taxon>
        <taxon>Squamata</taxon>
        <taxon>Bifurcata</taxon>
        <taxon>Unidentata</taxon>
        <taxon>Episquamata</taxon>
        <taxon>Toxicofera</taxon>
        <taxon>Iguania</taxon>
        <taxon>Phrynosomatidae</taxon>
        <taxon>Phrynosomatinae</taxon>
        <taxon>Phrynosoma</taxon>
    </lineage>
</organism>
<evidence type="ECO:0000256" key="8">
    <source>
        <dbReference type="ARBA" id="ARBA00023054"/>
    </source>
</evidence>
<dbReference type="EMBL" id="JAIPUX010003289">
    <property type="protein sequence ID" value="KAH0621824.1"/>
    <property type="molecule type" value="Genomic_DNA"/>
</dbReference>
<proteinExistence type="inferred from homology"/>
<keyword evidence="8" id="KW-0175">Coiled coil</keyword>
<dbReference type="Gene3D" id="1.10.560.10">
    <property type="entry name" value="GroEL-like equatorial domain"/>
    <property type="match status" value="3"/>
</dbReference>
<dbReference type="CDD" id="cd03338">
    <property type="entry name" value="TCP1_delta"/>
    <property type="match status" value="1"/>
</dbReference>
<accession>A0ABQ7SWQ5</accession>
<evidence type="ECO:0000256" key="4">
    <source>
        <dbReference type="ARBA" id="ARBA00008020"/>
    </source>
</evidence>
<feature type="compositionally biased region" description="Basic and acidic residues" evidence="15">
    <location>
        <begin position="921"/>
        <end position="932"/>
    </location>
</feature>
<dbReference type="Gene3D" id="3.50.7.10">
    <property type="entry name" value="GroEL"/>
    <property type="match status" value="1"/>
</dbReference>
<evidence type="ECO:0000256" key="10">
    <source>
        <dbReference type="ARBA" id="ARBA00023212"/>
    </source>
</evidence>
<dbReference type="Pfam" id="PF10595">
    <property type="entry name" value="FAM161A_B"/>
    <property type="match status" value="1"/>
</dbReference>
<feature type="compositionally biased region" description="Basic and acidic residues" evidence="15">
    <location>
        <begin position="1060"/>
        <end position="1080"/>
    </location>
</feature>
<keyword evidence="10" id="KW-0206">Cytoskeleton</keyword>
<dbReference type="PANTHER" id="PTHR21501">
    <property type="entry name" value="PROTEIN FAM-161"/>
    <property type="match status" value="1"/>
</dbReference>
<comment type="similarity">
    <text evidence="4">Belongs to the TCP-1 chaperonin family.</text>
</comment>
<dbReference type="InterPro" id="IPR019579">
    <property type="entry name" value="FAM161A/B"/>
</dbReference>
<comment type="function">
    <text evidence="13">Involved in ciliogenesis.</text>
</comment>
<evidence type="ECO:0000256" key="1">
    <source>
        <dbReference type="ARBA" id="ARBA00004114"/>
    </source>
</evidence>
<evidence type="ECO:0000256" key="6">
    <source>
        <dbReference type="ARBA" id="ARBA00022490"/>
    </source>
</evidence>
<evidence type="ECO:0000256" key="12">
    <source>
        <dbReference type="ARBA" id="ARBA00030347"/>
    </source>
</evidence>
<comment type="similarity">
    <text evidence="3">Belongs to the FAM161 family.</text>
</comment>
<dbReference type="PROSITE" id="PS00995">
    <property type="entry name" value="TCP1_3"/>
    <property type="match status" value="1"/>
</dbReference>
<sequence length="1147" mass="131007">MPENLSARGAPANAGNRSSGGNRGSYQDRDKPTQIRFSNISAGKAVADAVRTSLGPKGMDKMLVELSKAQDIEAGDGTTSVVVIAGALLDACSRLLQKGIHPTIISESFQKALEKGVEVLTSMGQPVELSDRETLLNSATTALNSKVVSQYSSLLSPMSVDAVMKVIDPNTATGVDLRDIKIVKKLGGTIDDCELVEGLVLTQKVSNTGVTRVEKAKIGLIQFCLSAPKTDAIFTLPTCFEDALSDLALHFLNKMKIMVIKDIEREDIEFICKVRWGYDSCNSIFVLQITGCTSPGKTVTIVVRGSNKLVIEEAERSIHDALCVIRCLVKKRALIAGGGAPEIELALRLNEYSRILSGMESYCVRAYGEALEIIPSTLAENAGLNPISTVTELRNRHAQGEKTAGINVRKGGISNILEELVVQPLLVSVSALTLATETVRSILKIDDVNSLNPEREQNSDVHTDFKDWIENSKMYLSNQEYYLKLEELKNAHLETMAKLENMYQNKLYLKGVQHLPDTDMSYRSTYGMNSLQNQKICSSFSEPNLNNSFHSNFSDTSDEQLDLDKDDSEEELTFQKEQIENVCDRSSSEDYSHYNKDISSILQTLQKTKRRKKKKWSPKITVPQPFQMTIREAKKKQQNIKSKSLIELENNLLKKQWEEEAECQKKFRANPVPAYVFVPLYHEIMQQNEEHRKSLRERRREILLAMQKPFKFIEREAQKKELRKAQLKDLSFPEKAKIFKAKPVPKFIYSSETSEKLKEEELYREIRIQMRSEELLRNSSLPSNRLGNKGASKHREQCCLDHTEELECKPKPKVQVPDFELLHKKFQKQLQRQKNVKHITVCDPFTLHTANIPSNKEKILEDIQMDEKKLKETRWPYASSRCSPQMRNLNTNLSPLCCEEPTLPRITESTRRRLQAIRDSAEEKRKMAEEQKRRRVKQKHRARELQRLISTRAEANDPHQSLAQMYKLKLKTFRKHEKQRMREYLQELEEMEERVEKRPLLLEQATQKNARIAAEKHYSDILRELGLREEFVSEKGQPAAEKLLQGHSSDGSEILAAADIRSDNEDKTEDKESQGEEKKSQIQCFQSYEEEDDDDEEEEEEEEEEKKEQAEEEDGETQSDHDDQDAPEYENENYEQDSVEKSSDDKN</sequence>
<dbReference type="InterPro" id="IPR051655">
    <property type="entry name" value="FAM161"/>
</dbReference>
<dbReference type="InterPro" id="IPR002194">
    <property type="entry name" value="Chaperonin_TCP-1_CS"/>
</dbReference>
<dbReference type="Pfam" id="PF00118">
    <property type="entry name" value="Cpn60_TCP1"/>
    <property type="match status" value="2"/>
</dbReference>
<evidence type="ECO:0000313" key="17">
    <source>
        <dbReference type="Proteomes" id="UP000826234"/>
    </source>
</evidence>
<gene>
    <name evidence="16" type="ORF">JD844_023470</name>
</gene>
<evidence type="ECO:0000256" key="3">
    <source>
        <dbReference type="ARBA" id="ARBA00006663"/>
    </source>
</evidence>
<dbReference type="Proteomes" id="UP000826234">
    <property type="component" value="Unassembled WGS sequence"/>
</dbReference>
<evidence type="ECO:0000256" key="7">
    <source>
        <dbReference type="ARBA" id="ARBA00022794"/>
    </source>
</evidence>
<dbReference type="InterPro" id="IPR027409">
    <property type="entry name" value="GroEL-like_apical_dom_sf"/>
</dbReference>
<keyword evidence="7" id="KW-0970">Cilium biogenesis/degradation</keyword>
<evidence type="ECO:0000313" key="16">
    <source>
        <dbReference type="EMBL" id="KAH0621824.1"/>
    </source>
</evidence>
<protein>
    <recommendedName>
        <fullName evidence="14">Protein FAM161A</fullName>
    </recommendedName>
    <alternativeName>
        <fullName evidence="12">CCT-delta</fullName>
    </alternativeName>
    <alternativeName>
        <fullName evidence="5">T-complex protein 1 subunit delta</fullName>
    </alternativeName>
</protein>
<keyword evidence="11" id="KW-0966">Cell projection</keyword>
<feature type="compositionally biased region" description="Basic and acidic residues" evidence="15">
    <location>
        <begin position="1138"/>
        <end position="1147"/>
    </location>
</feature>
<comment type="caution">
    <text evidence="16">The sequence shown here is derived from an EMBL/GenBank/DDBJ whole genome shotgun (WGS) entry which is preliminary data.</text>
</comment>
<evidence type="ECO:0000256" key="13">
    <source>
        <dbReference type="ARBA" id="ARBA00037165"/>
    </source>
</evidence>
<dbReference type="InterPro" id="IPR002423">
    <property type="entry name" value="Cpn60/GroEL/TCP-1"/>
</dbReference>
<feature type="region of interest" description="Disordered" evidence="15">
    <location>
        <begin position="921"/>
        <end position="941"/>
    </location>
</feature>
<dbReference type="InterPro" id="IPR027410">
    <property type="entry name" value="TCP-1-like_intermed_sf"/>
</dbReference>
<evidence type="ECO:0000256" key="9">
    <source>
        <dbReference type="ARBA" id="ARBA00023069"/>
    </source>
</evidence>
<dbReference type="SUPFAM" id="SSF48592">
    <property type="entry name" value="GroEL equatorial domain-like"/>
    <property type="match status" value="1"/>
</dbReference>
<evidence type="ECO:0000256" key="15">
    <source>
        <dbReference type="SAM" id="MobiDB-lite"/>
    </source>
</evidence>
<feature type="compositionally biased region" description="Low complexity" evidence="15">
    <location>
        <begin position="9"/>
        <end position="20"/>
    </location>
</feature>
<name>A0ABQ7SWQ5_PHRPL</name>
<evidence type="ECO:0000256" key="2">
    <source>
        <dbReference type="ARBA" id="ARBA00004120"/>
    </source>
</evidence>
<dbReference type="SUPFAM" id="SSF52029">
    <property type="entry name" value="GroEL apical domain-like"/>
    <property type="match status" value="1"/>
</dbReference>
<dbReference type="Gene3D" id="3.30.260.10">
    <property type="entry name" value="TCP-1-like chaperonin intermediate domain"/>
    <property type="match status" value="2"/>
</dbReference>
<keyword evidence="9" id="KW-0969">Cilium</keyword>
<evidence type="ECO:0000256" key="5">
    <source>
        <dbReference type="ARBA" id="ARBA00016107"/>
    </source>
</evidence>